<dbReference type="PANTHER" id="PTHR33393:SF13">
    <property type="entry name" value="PGA BIOSYNTHESIS PROTEIN CAPA"/>
    <property type="match status" value="1"/>
</dbReference>
<dbReference type="InterPro" id="IPR029052">
    <property type="entry name" value="Metallo-depent_PP-like"/>
</dbReference>
<reference evidence="3" key="1">
    <citation type="submission" date="2019-08" db="EMBL/GenBank/DDBJ databases">
        <authorList>
            <person name="Kucharzyk K."/>
            <person name="Murdoch R.W."/>
            <person name="Higgins S."/>
            <person name="Loffler F."/>
        </authorList>
    </citation>
    <scope>NUCLEOTIDE SEQUENCE</scope>
</reference>
<comment type="similarity">
    <text evidence="1">Belongs to the CapA family.</text>
</comment>
<gene>
    <name evidence="3" type="primary">capA_2</name>
    <name evidence="3" type="ORF">SDC9_116169</name>
</gene>
<organism evidence="3">
    <name type="scientific">bioreactor metagenome</name>
    <dbReference type="NCBI Taxonomy" id="1076179"/>
    <lineage>
        <taxon>unclassified sequences</taxon>
        <taxon>metagenomes</taxon>
        <taxon>ecological metagenomes</taxon>
    </lineage>
</organism>
<dbReference type="Gene3D" id="3.60.21.10">
    <property type="match status" value="1"/>
</dbReference>
<evidence type="ECO:0000259" key="2">
    <source>
        <dbReference type="Pfam" id="PF09587"/>
    </source>
</evidence>
<comment type="caution">
    <text evidence="3">The sequence shown here is derived from an EMBL/GenBank/DDBJ whole genome shotgun (WGS) entry which is preliminary data.</text>
</comment>
<dbReference type="AlphaFoldDB" id="A0A645BVF0"/>
<proteinExistence type="inferred from homology"/>
<protein>
    <submittedName>
        <fullName evidence="3">Capsule biosynthesis protein CapA</fullName>
    </submittedName>
</protein>
<dbReference type="InterPro" id="IPR019079">
    <property type="entry name" value="Capsule_synth_CapA"/>
</dbReference>
<name>A0A645BVF0_9ZZZZ</name>
<dbReference type="InterPro" id="IPR052169">
    <property type="entry name" value="CW_Biosynth-Accessory"/>
</dbReference>
<accession>A0A645BVF0</accession>
<evidence type="ECO:0000313" key="3">
    <source>
        <dbReference type="EMBL" id="MPM69225.1"/>
    </source>
</evidence>
<dbReference type="SUPFAM" id="SSF56300">
    <property type="entry name" value="Metallo-dependent phosphatases"/>
    <property type="match status" value="1"/>
</dbReference>
<dbReference type="Pfam" id="PF09587">
    <property type="entry name" value="PGA_cap"/>
    <property type="match status" value="1"/>
</dbReference>
<evidence type="ECO:0000256" key="1">
    <source>
        <dbReference type="ARBA" id="ARBA00005662"/>
    </source>
</evidence>
<feature type="domain" description="Capsule synthesis protein CapA" evidence="2">
    <location>
        <begin position="4"/>
        <end position="81"/>
    </location>
</feature>
<dbReference type="EMBL" id="VSSQ01022723">
    <property type="protein sequence ID" value="MPM69225.1"/>
    <property type="molecule type" value="Genomic_DNA"/>
</dbReference>
<dbReference type="PANTHER" id="PTHR33393">
    <property type="entry name" value="POLYGLUTAMINE SYNTHESIS ACCESSORY PROTEIN RV0574C-RELATED"/>
    <property type="match status" value="1"/>
</dbReference>
<sequence>MKLIEASAAALREKGCSLIILSLHWGRETHMKPSPAQYAFARKALALDIDLIFGHHPHVIQPIALYQGKPVFFSTGNFTFGTMSNVDPSTGMFQAVYDLSGETPRLSALRVLPCVTGKKGDYRPIPVTDEAGRRNIFSKLYLHKPSYGFEALPESFLLTGEAAFDD</sequence>